<evidence type="ECO:0008006" key="4">
    <source>
        <dbReference type="Google" id="ProtNLM"/>
    </source>
</evidence>
<dbReference type="EMBL" id="BOMQ01000059">
    <property type="protein sequence ID" value="GIE51377.1"/>
    <property type="molecule type" value="Genomic_DNA"/>
</dbReference>
<feature type="transmembrane region" description="Helical" evidence="1">
    <location>
        <begin position="145"/>
        <end position="176"/>
    </location>
</feature>
<name>A0A919JL22_9ACTN</name>
<keyword evidence="1" id="KW-0472">Membrane</keyword>
<sequence length="194" mass="19600">MRRDWRETVRIATDLALLGFLVGLAALPLVTAGAAVVAGSAAVHHHLEHDRWPTARACWTTFRRALAPGLLAGLAVAVAVLLLVVDVLAVRTGTVPGGAPLLALTVLLAAAGAGYGAVAVVAVGADPEHRWRAAVSALPGHGRAAAAAAGVVLLAALLAALVHPVLVPVLAGYAIFALHVVTRRLSPATPVNAL</sequence>
<accession>A0A919JL22</accession>
<feature type="transmembrane region" description="Helical" evidence="1">
    <location>
        <begin position="66"/>
        <end position="89"/>
    </location>
</feature>
<dbReference type="Pfam" id="PF04854">
    <property type="entry name" value="DUF624"/>
    <property type="match status" value="1"/>
</dbReference>
<dbReference type="InterPro" id="IPR006938">
    <property type="entry name" value="DUF624"/>
</dbReference>
<comment type="caution">
    <text evidence="2">The sequence shown here is derived from an EMBL/GenBank/DDBJ whole genome shotgun (WGS) entry which is preliminary data.</text>
</comment>
<proteinExistence type="predicted"/>
<keyword evidence="1" id="KW-1133">Transmembrane helix</keyword>
<dbReference type="RefSeq" id="WP_203771869.1">
    <property type="nucleotide sequence ID" value="NZ_BAAAYJ010000051.1"/>
</dbReference>
<organism evidence="2 3">
    <name type="scientific">Actinoplanes nipponensis</name>
    <dbReference type="NCBI Taxonomy" id="135950"/>
    <lineage>
        <taxon>Bacteria</taxon>
        <taxon>Bacillati</taxon>
        <taxon>Actinomycetota</taxon>
        <taxon>Actinomycetes</taxon>
        <taxon>Micromonosporales</taxon>
        <taxon>Micromonosporaceae</taxon>
        <taxon>Actinoplanes</taxon>
    </lineage>
</organism>
<evidence type="ECO:0000256" key="1">
    <source>
        <dbReference type="SAM" id="Phobius"/>
    </source>
</evidence>
<dbReference type="AlphaFoldDB" id="A0A919JL22"/>
<gene>
    <name evidence="2" type="ORF">Ani05nite_49110</name>
</gene>
<evidence type="ECO:0000313" key="3">
    <source>
        <dbReference type="Proteomes" id="UP000647172"/>
    </source>
</evidence>
<keyword evidence="1" id="KW-0812">Transmembrane</keyword>
<dbReference type="Proteomes" id="UP000647172">
    <property type="component" value="Unassembled WGS sequence"/>
</dbReference>
<protein>
    <recommendedName>
        <fullName evidence="4">Membrane protein YesL</fullName>
    </recommendedName>
</protein>
<evidence type="ECO:0000313" key="2">
    <source>
        <dbReference type="EMBL" id="GIE51377.1"/>
    </source>
</evidence>
<feature type="transmembrane region" description="Helical" evidence="1">
    <location>
        <begin position="101"/>
        <end position="125"/>
    </location>
</feature>
<reference evidence="2" key="1">
    <citation type="submission" date="2021-01" db="EMBL/GenBank/DDBJ databases">
        <title>Whole genome shotgun sequence of Actinoplanes nipponensis NBRC 14063.</title>
        <authorList>
            <person name="Komaki H."/>
            <person name="Tamura T."/>
        </authorList>
    </citation>
    <scope>NUCLEOTIDE SEQUENCE</scope>
    <source>
        <strain evidence="2">NBRC 14063</strain>
    </source>
</reference>
<keyword evidence="3" id="KW-1185">Reference proteome</keyword>